<accession>A0A9R0JJT4</accession>
<organism evidence="5 6">
    <name type="scientific">Spinacia oleracea</name>
    <name type="common">Spinach</name>
    <dbReference type="NCBI Taxonomy" id="3562"/>
    <lineage>
        <taxon>Eukaryota</taxon>
        <taxon>Viridiplantae</taxon>
        <taxon>Streptophyta</taxon>
        <taxon>Embryophyta</taxon>
        <taxon>Tracheophyta</taxon>
        <taxon>Spermatophyta</taxon>
        <taxon>Magnoliopsida</taxon>
        <taxon>eudicotyledons</taxon>
        <taxon>Gunneridae</taxon>
        <taxon>Pentapetalae</taxon>
        <taxon>Caryophyllales</taxon>
        <taxon>Chenopodiaceae</taxon>
        <taxon>Chenopodioideae</taxon>
        <taxon>Anserineae</taxon>
        <taxon>Spinacia</taxon>
    </lineage>
</organism>
<dbReference type="RefSeq" id="XP_021837219.1">
    <property type="nucleotide sequence ID" value="XM_021981527.1"/>
</dbReference>
<evidence type="ECO:0000259" key="4">
    <source>
        <dbReference type="Pfam" id="PF00685"/>
    </source>
</evidence>
<reference evidence="6" key="2">
    <citation type="submission" date="2025-08" db="UniProtKB">
        <authorList>
            <consortium name="RefSeq"/>
        </authorList>
    </citation>
    <scope>IDENTIFICATION</scope>
    <source>
        <tissue evidence="6">Leaf</tissue>
    </source>
</reference>
<evidence type="ECO:0000256" key="1">
    <source>
        <dbReference type="ARBA" id="ARBA00005771"/>
    </source>
</evidence>
<dbReference type="OrthoDB" id="205623at2759"/>
<dbReference type="Proteomes" id="UP000813463">
    <property type="component" value="Chromosome 1"/>
</dbReference>
<dbReference type="GO" id="GO:0005737">
    <property type="term" value="C:cytoplasm"/>
    <property type="evidence" value="ECO:0000318"/>
    <property type="project" value="GO_Central"/>
</dbReference>
<evidence type="ECO:0000256" key="3">
    <source>
        <dbReference type="RuleBase" id="RU361155"/>
    </source>
</evidence>
<protein>
    <recommendedName>
        <fullName evidence="3">Sulfotransferase</fullName>
        <ecNumber evidence="3">2.8.2.-</ecNumber>
    </recommendedName>
</protein>
<dbReference type="SUPFAM" id="SSF52540">
    <property type="entry name" value="P-loop containing nucleoside triphosphate hydrolases"/>
    <property type="match status" value="1"/>
</dbReference>
<gene>
    <name evidence="6" type="primary">LOC110776956</name>
</gene>
<evidence type="ECO:0000313" key="6">
    <source>
        <dbReference type="RefSeq" id="XP_021837219.1"/>
    </source>
</evidence>
<dbReference type="GO" id="GO:0008146">
    <property type="term" value="F:sulfotransferase activity"/>
    <property type="evidence" value="ECO:0000318"/>
    <property type="project" value="GO_Central"/>
</dbReference>
<comment type="similarity">
    <text evidence="1 3">Belongs to the sulfotransferase 1 family.</text>
</comment>
<reference evidence="5" key="1">
    <citation type="journal article" date="2021" name="Nat. Commun.">
        <title>Genomic analyses provide insights into spinach domestication and the genetic basis of agronomic traits.</title>
        <authorList>
            <person name="Cai X."/>
            <person name="Sun X."/>
            <person name="Xu C."/>
            <person name="Sun H."/>
            <person name="Wang X."/>
            <person name="Ge C."/>
            <person name="Zhang Z."/>
            <person name="Wang Q."/>
            <person name="Fei Z."/>
            <person name="Jiao C."/>
            <person name="Wang Q."/>
        </authorList>
    </citation>
    <scope>NUCLEOTIDE SEQUENCE [LARGE SCALE GENOMIC DNA]</scope>
    <source>
        <strain evidence="5">cv. Varoflay</strain>
    </source>
</reference>
<dbReference type="KEGG" id="soe:110776956"/>
<keyword evidence="5" id="KW-1185">Reference proteome</keyword>
<name>A0A9R0JJT4_SPIOL</name>
<dbReference type="Pfam" id="PF00685">
    <property type="entry name" value="Sulfotransfer_1"/>
    <property type="match status" value="1"/>
</dbReference>
<keyword evidence="2 3" id="KW-0808">Transferase</keyword>
<dbReference type="GeneID" id="110776956"/>
<dbReference type="InterPro" id="IPR000863">
    <property type="entry name" value="Sulfotransferase_dom"/>
</dbReference>
<sequence length="300" mass="34828">MELPQASYGYEMCLSEKFWCPEFSLEAVIALQSHFEAHDTDIFVINMPKTGTTWFKSLLYTLLNRCDNHHLSNTPLQTYSPHELISSLEIMIYTKDKTPDLTKIPPPRLFSTHLPYASLPESVKNSKCKIIYVTRNPFDTFVSSWLYYSKLEKLDIHTSRDDYFDKFCQGRSLYGPFFDHVVGYWKESLERPQKVLFLKYEDLKEDGALQLKRVGEFVEHPFSKQEEEQGVVQGIINLCSIGSLKEMEVNKKGKCDPDFDNKSFFRKGVVGDWVNYLTPPMVERLTKIMDENFNGSGLSF</sequence>
<evidence type="ECO:0000256" key="2">
    <source>
        <dbReference type="ARBA" id="ARBA00022679"/>
    </source>
</evidence>
<dbReference type="Gene3D" id="3.40.50.300">
    <property type="entry name" value="P-loop containing nucleotide triphosphate hydrolases"/>
    <property type="match status" value="1"/>
</dbReference>
<dbReference type="EC" id="2.8.2.-" evidence="3"/>
<dbReference type="InterPro" id="IPR027417">
    <property type="entry name" value="P-loop_NTPase"/>
</dbReference>
<dbReference type="GO" id="GO:0051923">
    <property type="term" value="P:sulfation"/>
    <property type="evidence" value="ECO:0000318"/>
    <property type="project" value="GO_Central"/>
</dbReference>
<dbReference type="PANTHER" id="PTHR11783">
    <property type="entry name" value="SULFOTRANSFERASE SULT"/>
    <property type="match status" value="1"/>
</dbReference>
<proteinExistence type="inferred from homology"/>
<feature type="domain" description="Sulfotransferase" evidence="4">
    <location>
        <begin position="39"/>
        <end position="297"/>
    </location>
</feature>
<dbReference type="AlphaFoldDB" id="A0A9R0JJT4"/>
<evidence type="ECO:0000313" key="5">
    <source>
        <dbReference type="Proteomes" id="UP000813463"/>
    </source>
</evidence>